<accession>A0AAE0YR67</accession>
<dbReference type="AlphaFoldDB" id="A0AAE0YR67"/>
<evidence type="ECO:0000313" key="3">
    <source>
        <dbReference type="Proteomes" id="UP001283361"/>
    </source>
</evidence>
<comment type="caution">
    <text evidence="2">The sequence shown here is derived from an EMBL/GenBank/DDBJ whole genome shotgun (WGS) entry which is preliminary data.</text>
</comment>
<evidence type="ECO:0000256" key="1">
    <source>
        <dbReference type="SAM" id="MobiDB-lite"/>
    </source>
</evidence>
<dbReference type="Proteomes" id="UP001283361">
    <property type="component" value="Unassembled WGS sequence"/>
</dbReference>
<protein>
    <submittedName>
        <fullName evidence="2">Uncharacterized protein</fullName>
    </submittedName>
</protein>
<dbReference type="EMBL" id="JAWDGP010005611">
    <property type="protein sequence ID" value="KAK3755075.1"/>
    <property type="molecule type" value="Genomic_DNA"/>
</dbReference>
<keyword evidence="3" id="KW-1185">Reference proteome</keyword>
<proteinExistence type="predicted"/>
<feature type="region of interest" description="Disordered" evidence="1">
    <location>
        <begin position="599"/>
        <end position="634"/>
    </location>
</feature>
<feature type="compositionally biased region" description="Acidic residues" evidence="1">
    <location>
        <begin position="616"/>
        <end position="634"/>
    </location>
</feature>
<dbReference type="PANTHER" id="PTHR46704">
    <property type="entry name" value="CXC DOMAIN-CONTAINING PROTEIN-RELATED"/>
    <property type="match status" value="1"/>
</dbReference>
<organism evidence="2 3">
    <name type="scientific">Elysia crispata</name>
    <name type="common">lettuce slug</name>
    <dbReference type="NCBI Taxonomy" id="231223"/>
    <lineage>
        <taxon>Eukaryota</taxon>
        <taxon>Metazoa</taxon>
        <taxon>Spiralia</taxon>
        <taxon>Lophotrochozoa</taxon>
        <taxon>Mollusca</taxon>
        <taxon>Gastropoda</taxon>
        <taxon>Heterobranchia</taxon>
        <taxon>Euthyneura</taxon>
        <taxon>Panpulmonata</taxon>
        <taxon>Sacoglossa</taxon>
        <taxon>Placobranchoidea</taxon>
        <taxon>Plakobranchidae</taxon>
        <taxon>Elysia</taxon>
    </lineage>
</organism>
<dbReference type="PANTHER" id="PTHR46704:SF9">
    <property type="entry name" value="BHLH DOMAIN-CONTAINING PROTEIN"/>
    <property type="match status" value="1"/>
</dbReference>
<reference evidence="2" key="1">
    <citation type="journal article" date="2023" name="G3 (Bethesda)">
        <title>A reference genome for the long-term kleptoplast-retaining sea slug Elysia crispata morphotype clarki.</title>
        <authorList>
            <person name="Eastman K.E."/>
            <person name="Pendleton A.L."/>
            <person name="Shaikh M.A."/>
            <person name="Suttiyut T."/>
            <person name="Ogas R."/>
            <person name="Tomko P."/>
            <person name="Gavelis G."/>
            <person name="Widhalm J.R."/>
            <person name="Wisecaver J.H."/>
        </authorList>
    </citation>
    <scope>NUCLEOTIDE SEQUENCE</scope>
    <source>
        <strain evidence="2">ECLA1</strain>
    </source>
</reference>
<sequence length="634" mass="71268">MDYQNYARYASAYLVSFINLPHSHPGADDLLKNWGFSVSRSQIPASRTAVNLSIEQTVNRQAKSKGGIIGFSRNMPAYHRWCITRHTRAAYLNATLELVDMDKGDNSTHKEERPSKMQESETAVQHVYSAVNRFINPFDIDEKDSLICLSSGMKASEAVSDDLLSVDYKGQEQFNEFVQKCLVEKEQSFHKPIKKTSLKTFQNCQKSVSVKTSKQQKVQIVAQRNIFGQLLMLSTDHELDLQKVLAYPLSPIPWALATLDGLPTKTDKSVIMHKLESPAALADATSNTNTLKEVIIDGNALLHSLKNIPETFGQLTEKIFHLLPQAESEQCTRLTSSDGVTTESTIVHSLCSSHEEADNRIILHCFHAAQNNCDEIVVHSPDTDVFLLLLYLATEMSKPLLLQTGTGCHRRLINISVLAEMHDKSVIRAILRFHAFTGCDTTSAFLRRGKMKPLKIMKVKPQFLLAFEALGVNDAVGANLLSDLEQFVCFMYGKPTYSDVNKLRFDMVRQRFQTGSGNVLTNSYGIDFSLLPPCRSTLQMHIKRVNYQTLLWKKSTISFPDLPPAEEHGWKVTLDGDLDYNWCAGDIVPQDLVDILSSYQPEDDEDDVCDSFSNEFDSDSENSDNETSDNEEEN</sequence>
<evidence type="ECO:0000313" key="2">
    <source>
        <dbReference type="EMBL" id="KAK3755075.1"/>
    </source>
</evidence>
<name>A0AAE0YR67_9GAST</name>
<gene>
    <name evidence="2" type="ORF">RRG08_039353</name>
</gene>